<dbReference type="PANTHER" id="PTHR20859">
    <property type="entry name" value="INTERFERON/INTERLEUKIN RECEPTOR"/>
    <property type="match status" value="1"/>
</dbReference>
<evidence type="ECO:0000313" key="6">
    <source>
        <dbReference type="RefSeq" id="XP_030628543.1"/>
    </source>
</evidence>
<keyword evidence="3" id="KW-0732">Signal</keyword>
<gene>
    <name evidence="6 7" type="primary">ifngr1</name>
</gene>
<feature type="region of interest" description="Disordered" evidence="1">
    <location>
        <begin position="278"/>
        <end position="374"/>
    </location>
</feature>
<dbReference type="OrthoDB" id="8758322at2759"/>
<dbReference type="Gene3D" id="2.60.40.10">
    <property type="entry name" value="Immunoglobulins"/>
    <property type="match status" value="1"/>
</dbReference>
<dbReference type="PANTHER" id="PTHR20859:SF87">
    <property type="entry name" value="CYTOKINE RECEPTOR FAMILY MEMBER B13-RELATED"/>
    <property type="match status" value="1"/>
</dbReference>
<feature type="domain" description="Fibronectin type-III" evidence="4">
    <location>
        <begin position="2"/>
        <end position="96"/>
    </location>
</feature>
<dbReference type="RefSeq" id="XP_030628544.1">
    <property type="nucleotide sequence ID" value="XM_030772684.1"/>
</dbReference>
<keyword evidence="2" id="KW-1133">Transmembrane helix</keyword>
<feature type="compositionally biased region" description="Basic and acidic residues" evidence="1">
    <location>
        <begin position="314"/>
        <end position="324"/>
    </location>
</feature>
<evidence type="ECO:0000256" key="1">
    <source>
        <dbReference type="SAM" id="MobiDB-lite"/>
    </source>
</evidence>
<dbReference type="AlphaFoldDB" id="A0A6J2V9S9"/>
<feature type="chain" id="PRO_5044642747" evidence="3">
    <location>
        <begin position="20"/>
        <end position="374"/>
    </location>
</feature>
<accession>A0A6J2V9S9</accession>
<evidence type="ECO:0000313" key="5">
    <source>
        <dbReference type="Proteomes" id="UP000504632"/>
    </source>
</evidence>
<sequence>MAWVVAMLLYVFFFDQGGGEIPAPTDVNIECHNFRNILFWNYSNPSLHPTFTVEIRSYSSAAIEYINTTSYQLDVTEKTKSIEDSFELTLKTIIGSEEYESSPITFSYNRDFKSKHECILDFPPLNISLTSGELYISFPHPLYIYNEFLDDKNDEDLEFFYKITEQSTSTFTVIFESNCSVENDVCSEQIVLEEFKAEDCFEFLIEGVISNVLTSTKETACNKRSIPPPTLNVPSVIAVTLTVIAIMLLGVLGFLLWCKKWIKRIPLPKVIASLMTTQNQPSMPQEPKKMSEDYPGYQPISSKDESSTSIAEVTEVKPIPKEPQDGSGFSESGGTVEDSDQSEDYGPSNGKSSDYDCPHVPCELSPGDVVKGYQ</sequence>
<protein>
    <submittedName>
        <fullName evidence="6 7">Interferon gamma receptor 1</fullName>
    </submittedName>
</protein>
<reference evidence="6 7" key="1">
    <citation type="submission" date="2025-04" db="UniProtKB">
        <authorList>
            <consortium name="RefSeq"/>
        </authorList>
    </citation>
    <scope>IDENTIFICATION</scope>
</reference>
<proteinExistence type="predicted"/>
<name>A0A6J2V9S9_CHACN</name>
<dbReference type="InterPro" id="IPR036116">
    <property type="entry name" value="FN3_sf"/>
</dbReference>
<evidence type="ECO:0000256" key="2">
    <source>
        <dbReference type="SAM" id="Phobius"/>
    </source>
</evidence>
<keyword evidence="5" id="KW-1185">Reference proteome</keyword>
<dbReference type="InterPro" id="IPR013783">
    <property type="entry name" value="Ig-like_fold"/>
</dbReference>
<keyword evidence="6 7" id="KW-0675">Receptor</keyword>
<feature type="signal peptide" evidence="3">
    <location>
        <begin position="1"/>
        <end position="19"/>
    </location>
</feature>
<keyword evidence="2" id="KW-0812">Transmembrane</keyword>
<dbReference type="Pfam" id="PF01108">
    <property type="entry name" value="Tissue_fac"/>
    <property type="match status" value="1"/>
</dbReference>
<evidence type="ECO:0000313" key="7">
    <source>
        <dbReference type="RefSeq" id="XP_030628544.1"/>
    </source>
</evidence>
<keyword evidence="2" id="KW-0472">Membrane</keyword>
<dbReference type="RefSeq" id="XP_030628543.1">
    <property type="nucleotide sequence ID" value="XM_030772683.1"/>
</dbReference>
<dbReference type="InterPro" id="IPR003961">
    <property type="entry name" value="FN3_dom"/>
</dbReference>
<dbReference type="Proteomes" id="UP000504632">
    <property type="component" value="Chromosome 4"/>
</dbReference>
<dbReference type="GO" id="GO:0004896">
    <property type="term" value="F:cytokine receptor activity"/>
    <property type="evidence" value="ECO:0007669"/>
    <property type="project" value="TreeGrafter"/>
</dbReference>
<dbReference type="GeneID" id="115810691"/>
<organism evidence="5 6">
    <name type="scientific">Chanos chanos</name>
    <name type="common">Milkfish</name>
    <name type="synonym">Mugil chanos</name>
    <dbReference type="NCBI Taxonomy" id="29144"/>
    <lineage>
        <taxon>Eukaryota</taxon>
        <taxon>Metazoa</taxon>
        <taxon>Chordata</taxon>
        <taxon>Craniata</taxon>
        <taxon>Vertebrata</taxon>
        <taxon>Euteleostomi</taxon>
        <taxon>Actinopterygii</taxon>
        <taxon>Neopterygii</taxon>
        <taxon>Teleostei</taxon>
        <taxon>Ostariophysi</taxon>
        <taxon>Gonorynchiformes</taxon>
        <taxon>Chanidae</taxon>
        <taxon>Chanos</taxon>
    </lineage>
</organism>
<dbReference type="SUPFAM" id="SSF49265">
    <property type="entry name" value="Fibronectin type III"/>
    <property type="match status" value="1"/>
</dbReference>
<evidence type="ECO:0000256" key="3">
    <source>
        <dbReference type="SAM" id="SignalP"/>
    </source>
</evidence>
<evidence type="ECO:0000259" key="4">
    <source>
        <dbReference type="Pfam" id="PF01108"/>
    </source>
</evidence>
<feature type="transmembrane region" description="Helical" evidence="2">
    <location>
        <begin position="236"/>
        <end position="257"/>
    </location>
</feature>
<dbReference type="CTD" id="794493"/>
<dbReference type="GO" id="GO:0005886">
    <property type="term" value="C:plasma membrane"/>
    <property type="evidence" value="ECO:0007669"/>
    <property type="project" value="TreeGrafter"/>
</dbReference>
<dbReference type="InterPro" id="IPR050650">
    <property type="entry name" value="Type-II_Cytokine-TF_Rcpt"/>
</dbReference>